<protein>
    <submittedName>
        <fullName evidence="2">Helix-turn-helix domain-containing protein</fullName>
    </submittedName>
</protein>
<dbReference type="AlphaFoldDB" id="A0A5B8U2V6"/>
<evidence type="ECO:0000313" key="2">
    <source>
        <dbReference type="EMBL" id="QEC47300.1"/>
    </source>
</evidence>
<accession>A0A5B8U2V6</accession>
<dbReference type="InterPro" id="IPR041657">
    <property type="entry name" value="HTH_17"/>
</dbReference>
<dbReference type="Proteomes" id="UP000321805">
    <property type="component" value="Chromosome"/>
</dbReference>
<feature type="domain" description="Helix-turn-helix" evidence="1">
    <location>
        <begin position="21"/>
        <end position="72"/>
    </location>
</feature>
<sequence>MPTPTHFDETIAVSVNLTEPLLTADQVADLLAVPRSSVYEYARRAHNPLPSIGVGRHRRFYRSDVGTWLASMRS</sequence>
<dbReference type="NCBIfam" id="TIGR01764">
    <property type="entry name" value="excise"/>
    <property type="match status" value="1"/>
</dbReference>
<dbReference type="GO" id="GO:0003677">
    <property type="term" value="F:DNA binding"/>
    <property type="evidence" value="ECO:0007669"/>
    <property type="project" value="InterPro"/>
</dbReference>
<reference evidence="2 3" key="1">
    <citation type="journal article" date="2018" name="J. Microbiol.">
        <title>Baekduia soli gen. nov., sp. nov., a novel bacterium isolated from the soil of Baekdu Mountain and proposal of a novel family name, Baekduiaceae fam. nov.</title>
        <authorList>
            <person name="An D.S."/>
            <person name="Siddiqi M.Z."/>
            <person name="Kim K.H."/>
            <person name="Yu H.S."/>
            <person name="Im W.T."/>
        </authorList>
    </citation>
    <scope>NUCLEOTIDE SEQUENCE [LARGE SCALE GENOMIC DNA]</scope>
    <source>
        <strain evidence="2 3">BR7-21</strain>
    </source>
</reference>
<dbReference type="InterPro" id="IPR009061">
    <property type="entry name" value="DNA-bd_dom_put_sf"/>
</dbReference>
<dbReference type="Pfam" id="PF12728">
    <property type="entry name" value="HTH_17"/>
    <property type="match status" value="1"/>
</dbReference>
<dbReference type="SUPFAM" id="SSF46955">
    <property type="entry name" value="Putative DNA-binding domain"/>
    <property type="match status" value="1"/>
</dbReference>
<dbReference type="RefSeq" id="WP_146917599.1">
    <property type="nucleotide sequence ID" value="NZ_CP042430.1"/>
</dbReference>
<dbReference type="EMBL" id="CP042430">
    <property type="protein sequence ID" value="QEC47300.1"/>
    <property type="molecule type" value="Genomic_DNA"/>
</dbReference>
<organism evidence="2 3">
    <name type="scientific">Baekduia soli</name>
    <dbReference type="NCBI Taxonomy" id="496014"/>
    <lineage>
        <taxon>Bacteria</taxon>
        <taxon>Bacillati</taxon>
        <taxon>Actinomycetota</taxon>
        <taxon>Thermoleophilia</taxon>
        <taxon>Solirubrobacterales</taxon>
        <taxon>Baekduiaceae</taxon>
        <taxon>Baekduia</taxon>
    </lineage>
</organism>
<name>A0A5B8U2V6_9ACTN</name>
<keyword evidence="3" id="KW-1185">Reference proteome</keyword>
<dbReference type="OrthoDB" id="194758at2"/>
<dbReference type="KEGG" id="bsol:FSW04_06655"/>
<gene>
    <name evidence="2" type="ORF">FSW04_06655</name>
</gene>
<evidence type="ECO:0000259" key="1">
    <source>
        <dbReference type="Pfam" id="PF12728"/>
    </source>
</evidence>
<dbReference type="InterPro" id="IPR010093">
    <property type="entry name" value="SinI_DNA-bd"/>
</dbReference>
<evidence type="ECO:0000313" key="3">
    <source>
        <dbReference type="Proteomes" id="UP000321805"/>
    </source>
</evidence>
<proteinExistence type="predicted"/>